<proteinExistence type="predicted"/>
<feature type="compositionally biased region" description="Basic and acidic residues" evidence="1">
    <location>
        <begin position="116"/>
        <end position="129"/>
    </location>
</feature>
<accession>A0ABQ2MNX3</accession>
<feature type="domain" description="DUF5667" evidence="2">
    <location>
        <begin position="177"/>
        <end position="273"/>
    </location>
</feature>
<feature type="compositionally biased region" description="Basic and acidic residues" evidence="1">
    <location>
        <begin position="335"/>
        <end position="347"/>
    </location>
</feature>
<evidence type="ECO:0000313" key="3">
    <source>
        <dbReference type="EMBL" id="GGO56069.1"/>
    </source>
</evidence>
<dbReference type="Pfam" id="PF18915">
    <property type="entry name" value="DUF5667"/>
    <property type="match status" value="1"/>
</dbReference>
<keyword evidence="4" id="KW-1185">Reference proteome</keyword>
<organism evidence="3 4">
    <name type="scientific">Streptomyces daqingensis</name>
    <dbReference type="NCBI Taxonomy" id="1472640"/>
    <lineage>
        <taxon>Bacteria</taxon>
        <taxon>Bacillati</taxon>
        <taxon>Actinomycetota</taxon>
        <taxon>Actinomycetes</taxon>
        <taxon>Kitasatosporales</taxon>
        <taxon>Streptomycetaceae</taxon>
        <taxon>Streptomyces</taxon>
    </lineage>
</organism>
<comment type="caution">
    <text evidence="3">The sequence shown here is derived from an EMBL/GenBank/DDBJ whole genome shotgun (WGS) entry which is preliminary data.</text>
</comment>
<feature type="compositionally biased region" description="Basic and acidic residues" evidence="1">
    <location>
        <begin position="396"/>
        <end position="407"/>
    </location>
</feature>
<dbReference type="InterPro" id="IPR043725">
    <property type="entry name" value="DUF5667"/>
</dbReference>
<sequence length="434" mass="45547">MIGSVATSRRATAFADALDEQELEEAAAADRTAEDGGARVFRPAPEPPPRTGGSENGGGETGTPCESAGDPGHTDLLQVAGQLAELPRPALDPEVKTVQRAQLMAAMEAEFASPEARARQVPEQRDGRGRKGAHRAPGPVGRLRPRSRLTKGLAASGLGVGVAASALGGVAAASSDALPGDSLYGFKRGMEDLRLDMADDEAERGDVHLAHASTRMQEARRLMERARGGAELDYESLAEVRRALSGMRNEAADGHRALNAAYARDGSIEPMRSLSSFRADHGASWARMKDRLPPQLSDVRDEVNSVLAAMDDDIEPIRGLLTDPALDAPRTPRKGGSDREEKGESPEPRSSSGSDNDGERDGTESDSPSPSGSTPHTGGLIGGGGLLDPEENQQGDPHRPGSGEDGRPFPGSEVTLPPIVPDVLPDLRNLSADD</sequence>
<dbReference type="EMBL" id="BMMP01000019">
    <property type="protein sequence ID" value="GGO56069.1"/>
    <property type="molecule type" value="Genomic_DNA"/>
</dbReference>
<evidence type="ECO:0000313" key="4">
    <source>
        <dbReference type="Proteomes" id="UP000631535"/>
    </source>
</evidence>
<evidence type="ECO:0000256" key="1">
    <source>
        <dbReference type="SAM" id="MobiDB-lite"/>
    </source>
</evidence>
<feature type="compositionally biased region" description="Low complexity" evidence="1">
    <location>
        <begin position="365"/>
        <end position="378"/>
    </location>
</feature>
<dbReference type="RefSeq" id="WP_189039347.1">
    <property type="nucleotide sequence ID" value="NZ_BMMP01000019.1"/>
</dbReference>
<feature type="region of interest" description="Disordered" evidence="1">
    <location>
        <begin position="318"/>
        <end position="434"/>
    </location>
</feature>
<protein>
    <recommendedName>
        <fullName evidence="2">DUF5667 domain-containing protein</fullName>
    </recommendedName>
</protein>
<feature type="region of interest" description="Disordered" evidence="1">
    <location>
        <begin position="109"/>
        <end position="145"/>
    </location>
</feature>
<name>A0ABQ2MNX3_9ACTN</name>
<dbReference type="Proteomes" id="UP000631535">
    <property type="component" value="Unassembled WGS sequence"/>
</dbReference>
<evidence type="ECO:0000259" key="2">
    <source>
        <dbReference type="Pfam" id="PF18915"/>
    </source>
</evidence>
<feature type="region of interest" description="Disordered" evidence="1">
    <location>
        <begin position="25"/>
        <end position="74"/>
    </location>
</feature>
<gene>
    <name evidence="3" type="ORF">GCM10012287_48780</name>
</gene>
<reference evidence="4" key="1">
    <citation type="journal article" date="2019" name="Int. J. Syst. Evol. Microbiol.">
        <title>The Global Catalogue of Microorganisms (GCM) 10K type strain sequencing project: providing services to taxonomists for standard genome sequencing and annotation.</title>
        <authorList>
            <consortium name="The Broad Institute Genomics Platform"/>
            <consortium name="The Broad Institute Genome Sequencing Center for Infectious Disease"/>
            <person name="Wu L."/>
            <person name="Ma J."/>
        </authorList>
    </citation>
    <scope>NUCLEOTIDE SEQUENCE [LARGE SCALE GENOMIC DNA]</scope>
    <source>
        <strain evidence="4">CGMCC 4.7178</strain>
    </source>
</reference>